<dbReference type="EMBL" id="JABBJJ010000179">
    <property type="protein sequence ID" value="NMO19354.1"/>
    <property type="molecule type" value="Genomic_DNA"/>
</dbReference>
<protein>
    <recommendedName>
        <fullName evidence="1">Immunity protein 35 domain-containing protein</fullName>
    </recommendedName>
</protein>
<comment type="caution">
    <text evidence="2">The sequence shown here is derived from an EMBL/GenBank/DDBJ whole genome shotgun (WGS) entry which is preliminary data.</text>
</comment>
<accession>A0A848LPA9</accession>
<name>A0A848LPA9_9BACT</name>
<dbReference type="InterPro" id="IPR029082">
    <property type="entry name" value="Imm35"/>
</dbReference>
<proteinExistence type="predicted"/>
<gene>
    <name evidence="2" type="ORF">HG543_31455</name>
</gene>
<reference evidence="2 3" key="1">
    <citation type="submission" date="2020-04" db="EMBL/GenBank/DDBJ databases">
        <title>Draft genome of Pyxidicoccus fallax type strain.</title>
        <authorList>
            <person name="Whitworth D.E."/>
        </authorList>
    </citation>
    <scope>NUCLEOTIDE SEQUENCE [LARGE SCALE GENOMIC DNA]</scope>
    <source>
        <strain evidence="2 3">DSM 14698</strain>
    </source>
</reference>
<evidence type="ECO:0000259" key="1">
    <source>
        <dbReference type="Pfam" id="PF15567"/>
    </source>
</evidence>
<dbReference type="Pfam" id="PF15567">
    <property type="entry name" value="Imm35"/>
    <property type="match status" value="1"/>
</dbReference>
<evidence type="ECO:0000313" key="3">
    <source>
        <dbReference type="Proteomes" id="UP000518300"/>
    </source>
</evidence>
<dbReference type="Proteomes" id="UP000518300">
    <property type="component" value="Unassembled WGS sequence"/>
</dbReference>
<evidence type="ECO:0000313" key="2">
    <source>
        <dbReference type="EMBL" id="NMO19354.1"/>
    </source>
</evidence>
<organism evidence="2 3">
    <name type="scientific">Pyxidicoccus fallax</name>
    <dbReference type="NCBI Taxonomy" id="394095"/>
    <lineage>
        <taxon>Bacteria</taxon>
        <taxon>Pseudomonadati</taxon>
        <taxon>Myxococcota</taxon>
        <taxon>Myxococcia</taxon>
        <taxon>Myxococcales</taxon>
        <taxon>Cystobacterineae</taxon>
        <taxon>Myxococcaceae</taxon>
        <taxon>Pyxidicoccus</taxon>
    </lineage>
</organism>
<dbReference type="RefSeq" id="WP_169348603.1">
    <property type="nucleotide sequence ID" value="NZ_JABBJJ010000179.1"/>
</dbReference>
<sequence length="189" mass="22017">MLTYEDALRIATEYANRHPDSVLVESSTREFPFGWYFVAQSKHYVATGHISHMRVGSGGFVVDRETGRVHEFGSAFPLERNVRMYAKGFRYHAYDLTLTKVYDLRTTVRLLHELDMSYVEPEFEHGVMWRIPKHYTESQLEAFLQKLPHTFAGHGFYARLEVFEKMDAVGCCAYELREHKPEPTEASRS</sequence>
<feature type="domain" description="Immunity protein 35" evidence="1">
    <location>
        <begin position="6"/>
        <end position="79"/>
    </location>
</feature>
<dbReference type="AlphaFoldDB" id="A0A848LPA9"/>
<keyword evidence="3" id="KW-1185">Reference proteome</keyword>